<feature type="compositionally biased region" description="Low complexity" evidence="9">
    <location>
        <begin position="264"/>
        <end position="289"/>
    </location>
</feature>
<dbReference type="Gene3D" id="1.10.238.10">
    <property type="entry name" value="EF-hand"/>
    <property type="match status" value="1"/>
</dbReference>
<evidence type="ECO:0000256" key="4">
    <source>
        <dbReference type="ARBA" id="ARBA00022692"/>
    </source>
</evidence>
<organism evidence="12 13">
    <name type="scientific">Rehmannia glutinosa</name>
    <name type="common">Chinese foxglove</name>
    <dbReference type="NCBI Taxonomy" id="99300"/>
    <lineage>
        <taxon>Eukaryota</taxon>
        <taxon>Viridiplantae</taxon>
        <taxon>Streptophyta</taxon>
        <taxon>Embryophyta</taxon>
        <taxon>Tracheophyta</taxon>
        <taxon>Spermatophyta</taxon>
        <taxon>Magnoliopsida</taxon>
        <taxon>eudicotyledons</taxon>
        <taxon>Gunneridae</taxon>
        <taxon>Pentapetalae</taxon>
        <taxon>asterids</taxon>
        <taxon>lamiids</taxon>
        <taxon>Lamiales</taxon>
        <taxon>Orobanchaceae</taxon>
        <taxon>Rehmannieae</taxon>
        <taxon>Rehmannia</taxon>
    </lineage>
</organism>
<evidence type="ECO:0000313" key="13">
    <source>
        <dbReference type="Proteomes" id="UP001318860"/>
    </source>
</evidence>
<keyword evidence="4 10" id="KW-0812">Transmembrane</keyword>
<dbReference type="CDD" id="cd00051">
    <property type="entry name" value="EFh"/>
    <property type="match status" value="1"/>
</dbReference>
<accession>A0ABR0VH52</accession>
<evidence type="ECO:0000256" key="3">
    <source>
        <dbReference type="ARBA" id="ARBA00022449"/>
    </source>
</evidence>
<protein>
    <recommendedName>
        <fullName evidence="11">EF-hand domain-containing protein</fullName>
    </recommendedName>
</protein>
<feature type="transmembrane region" description="Helical" evidence="10">
    <location>
        <begin position="429"/>
        <end position="448"/>
    </location>
</feature>
<evidence type="ECO:0000256" key="8">
    <source>
        <dbReference type="ARBA" id="ARBA00023136"/>
    </source>
</evidence>
<evidence type="ECO:0000256" key="5">
    <source>
        <dbReference type="ARBA" id="ARBA00022837"/>
    </source>
</evidence>
<dbReference type="Proteomes" id="UP001318860">
    <property type="component" value="Unassembled WGS sequence"/>
</dbReference>
<dbReference type="PROSITE" id="PS00018">
    <property type="entry name" value="EF_HAND_1"/>
    <property type="match status" value="1"/>
</dbReference>
<feature type="transmembrane region" description="Helical" evidence="10">
    <location>
        <begin position="333"/>
        <end position="353"/>
    </location>
</feature>
<dbReference type="Pfam" id="PF13499">
    <property type="entry name" value="EF-hand_7"/>
    <property type="match status" value="1"/>
</dbReference>
<evidence type="ECO:0000256" key="1">
    <source>
        <dbReference type="ARBA" id="ARBA00004127"/>
    </source>
</evidence>
<evidence type="ECO:0000259" key="11">
    <source>
        <dbReference type="PROSITE" id="PS50222"/>
    </source>
</evidence>
<dbReference type="InterPro" id="IPR004837">
    <property type="entry name" value="NaCa_Exmemb"/>
</dbReference>
<keyword evidence="6 10" id="KW-1133">Transmembrane helix</keyword>
<dbReference type="EMBL" id="JABTTQ020001214">
    <property type="protein sequence ID" value="KAK6133481.1"/>
    <property type="molecule type" value="Genomic_DNA"/>
</dbReference>
<dbReference type="InterPro" id="IPR002048">
    <property type="entry name" value="EF_hand_dom"/>
</dbReference>
<sequence length="638" mass="70501">MFGVYCFDCGVRDLDVYWRPVCCQRLNLFFISSISGSTAAAQQRVTLGMGLVAGTTVMLLTLIWGSSVILGSYDLSQAITTDTSGIQKISTTKGSGVITDVETSYTARIILVTLVPFLILQLEGFFSSRSGRRVIILIALIITVVLLFAYVFYQIFQPWIQTRRFEYLMNKYAKDKLMRLISRNGRPDTPKIQELYNKINKNKDTSVSAAELRVLLLGVKMDDDDASTDRDIENIMASFDTSGDGRINQDEFIKGMTKLVSDLSNQTGSSNSQNTSQAQQASSTSTGTSQTATNSWSNYLRAAFFLIVGTVMLCALAEPLIRSVTDFAQAANLSSFCVSYLAIPFAMNYGVAVQSIASARQKTQRSISLTLSALYGGVYMNNIIGLIVFLAPVYARNLSSDVSAEVLVVLMICIVMSIFSSFRTTFPRWTGYVVLLLYPISLATVYNSSIRSSKAGGRWYTIDAVLIKIPAEWKMGNDVTKESFNLVEVWVQVWDLPFNCLKKARKKDIVGDREAETDHIHDGNVGQENNCGKHSIIPALVIKENMPTLVNANVEATNENQHSITKGGSVNGNTTVVVNSVNKSAESKNNVTSMDFTSHPGLVVEDMDTSELVEVRIQHDTPEYPFKSYKIFPVLKEK</sequence>
<feature type="transmembrane region" description="Helical" evidence="10">
    <location>
        <begin position="373"/>
        <end position="394"/>
    </location>
</feature>
<reference evidence="12 13" key="1">
    <citation type="journal article" date="2021" name="Comput. Struct. Biotechnol. J.">
        <title>De novo genome assembly of the potent medicinal plant Rehmannia glutinosa using nanopore technology.</title>
        <authorList>
            <person name="Ma L."/>
            <person name="Dong C."/>
            <person name="Song C."/>
            <person name="Wang X."/>
            <person name="Zheng X."/>
            <person name="Niu Y."/>
            <person name="Chen S."/>
            <person name="Feng W."/>
        </authorList>
    </citation>
    <scope>NUCLEOTIDE SEQUENCE [LARGE SCALE GENOMIC DNA]</scope>
    <source>
        <strain evidence="12">DH-2019</strain>
    </source>
</reference>
<dbReference type="InterPro" id="IPR004713">
    <property type="entry name" value="CaH_exchang"/>
</dbReference>
<keyword evidence="2" id="KW-0813">Transport</keyword>
<dbReference type="Pfam" id="PF01699">
    <property type="entry name" value="Na_Ca_ex"/>
    <property type="match status" value="1"/>
</dbReference>
<keyword evidence="8 10" id="KW-0472">Membrane</keyword>
<feature type="domain" description="EF-hand" evidence="11">
    <location>
        <begin position="227"/>
        <end position="262"/>
    </location>
</feature>
<dbReference type="PROSITE" id="PS50222">
    <property type="entry name" value="EF_HAND_2"/>
    <property type="match status" value="1"/>
</dbReference>
<keyword evidence="13" id="KW-1185">Reference proteome</keyword>
<feature type="transmembrane region" description="Helical" evidence="10">
    <location>
        <begin position="299"/>
        <end position="321"/>
    </location>
</feature>
<dbReference type="SUPFAM" id="SSF47473">
    <property type="entry name" value="EF-hand"/>
    <property type="match status" value="1"/>
</dbReference>
<gene>
    <name evidence="12" type="ORF">DH2020_032774</name>
</gene>
<feature type="transmembrane region" description="Helical" evidence="10">
    <location>
        <begin position="45"/>
        <end position="65"/>
    </location>
</feature>
<evidence type="ECO:0000256" key="2">
    <source>
        <dbReference type="ARBA" id="ARBA00022448"/>
    </source>
</evidence>
<dbReference type="SMART" id="SM00054">
    <property type="entry name" value="EFh"/>
    <property type="match status" value="2"/>
</dbReference>
<feature type="transmembrane region" description="Helical" evidence="10">
    <location>
        <begin position="134"/>
        <end position="153"/>
    </location>
</feature>
<evidence type="ECO:0000256" key="7">
    <source>
        <dbReference type="ARBA" id="ARBA00023065"/>
    </source>
</evidence>
<feature type="region of interest" description="Disordered" evidence="9">
    <location>
        <begin position="263"/>
        <end position="289"/>
    </location>
</feature>
<evidence type="ECO:0000256" key="6">
    <source>
        <dbReference type="ARBA" id="ARBA00022989"/>
    </source>
</evidence>
<evidence type="ECO:0000256" key="10">
    <source>
        <dbReference type="SAM" id="Phobius"/>
    </source>
</evidence>
<keyword evidence="7" id="KW-0406">Ion transport</keyword>
<comment type="subcellular location">
    <subcellularLocation>
        <location evidence="1">Endomembrane system</location>
        <topology evidence="1">Multi-pass membrane protein</topology>
    </subcellularLocation>
</comment>
<evidence type="ECO:0000313" key="12">
    <source>
        <dbReference type="EMBL" id="KAK6133481.1"/>
    </source>
</evidence>
<feature type="transmembrane region" description="Helical" evidence="10">
    <location>
        <begin position="406"/>
        <end position="423"/>
    </location>
</feature>
<dbReference type="PANTHER" id="PTHR31503">
    <property type="entry name" value="VACUOLAR CALCIUM ION TRANSPORTER"/>
    <property type="match status" value="1"/>
</dbReference>
<dbReference type="PANTHER" id="PTHR31503:SF80">
    <property type="entry name" value="EF-HAND DOMAIN-CONTAINING PROTEIN"/>
    <property type="match status" value="1"/>
</dbReference>
<evidence type="ECO:0000256" key="9">
    <source>
        <dbReference type="SAM" id="MobiDB-lite"/>
    </source>
</evidence>
<proteinExistence type="predicted"/>
<dbReference type="InterPro" id="IPR018247">
    <property type="entry name" value="EF_Hand_1_Ca_BS"/>
</dbReference>
<keyword evidence="3" id="KW-0050">Antiport</keyword>
<dbReference type="InterPro" id="IPR011992">
    <property type="entry name" value="EF-hand-dom_pair"/>
</dbReference>
<name>A0ABR0VH52_REHGL</name>
<keyword evidence="5" id="KW-0106">Calcium</keyword>
<comment type="caution">
    <text evidence="12">The sequence shown here is derived from an EMBL/GenBank/DDBJ whole genome shotgun (WGS) entry which is preliminary data.</text>
</comment>